<dbReference type="GO" id="GO:0005783">
    <property type="term" value="C:endoplasmic reticulum"/>
    <property type="evidence" value="ECO:0007669"/>
    <property type="project" value="TreeGrafter"/>
</dbReference>
<evidence type="ECO:0000256" key="1">
    <source>
        <dbReference type="ARBA" id="ARBA00003007"/>
    </source>
</evidence>
<dbReference type="FunFam" id="3.30.70.360:FF:000001">
    <property type="entry name" value="N-acetyldiaminopimelate deacetylase"/>
    <property type="match status" value="1"/>
</dbReference>
<comment type="function">
    <text evidence="1">Hydrolyzes certain amino acid conjugates of the plant growth regulator indole-3-acetic acid (IAA).</text>
</comment>
<dbReference type="GeneID" id="120258048"/>
<dbReference type="GO" id="GO:0009850">
    <property type="term" value="P:auxin metabolic process"/>
    <property type="evidence" value="ECO:0007669"/>
    <property type="project" value="TreeGrafter"/>
</dbReference>
<dbReference type="Pfam" id="PF01546">
    <property type="entry name" value="Peptidase_M20"/>
    <property type="match status" value="1"/>
</dbReference>
<dbReference type="NCBIfam" id="TIGR01891">
    <property type="entry name" value="amidohydrolases"/>
    <property type="match status" value="1"/>
</dbReference>
<dbReference type="Proteomes" id="UP001515500">
    <property type="component" value="Chromosome 4"/>
</dbReference>
<protein>
    <submittedName>
        <fullName evidence="5">IAA-amino acid hydrolase ILR1-like 9</fullName>
    </submittedName>
</protein>
<reference evidence="5" key="1">
    <citation type="submission" date="2025-08" db="UniProtKB">
        <authorList>
            <consortium name="RefSeq"/>
        </authorList>
    </citation>
    <scope>IDENTIFICATION</scope>
</reference>
<comment type="similarity">
    <text evidence="2">Belongs to the peptidase M20 family.</text>
</comment>
<dbReference type="InterPro" id="IPR017439">
    <property type="entry name" value="Amidohydrolase"/>
</dbReference>
<sequence length="301" mass="32839">MALLSHLFIFVFVFFLFFSFSIATFSSSLSYESRSNLREQELLESVREAEFFNWMVSIRRRIHQNPELAFQEHETSALVRAELDKLGIQYSWPVANTGVIGTVGSGSGPVFAIRADMDALPLQELKDWEYKSKKSGKMHACGHDAHTTMLLGAAKLLQHHKNELKGTVKLFFQPAEEGHAGAYHMIQEGSLDDVQAIFGMHVEPGLPTGTIACSPGPVLAAAGTFQAVIKGKGGHAAFPHKTADPILAASFAILSLQQIVSRESDPLDSLVVSVGFIWAGEAHNVIPESVTFGGTFRSPNN</sequence>
<accession>A0AB40B1Z9</accession>
<evidence type="ECO:0000313" key="5">
    <source>
        <dbReference type="RefSeq" id="XP_039121322.1"/>
    </source>
</evidence>
<dbReference type="SUPFAM" id="SSF55031">
    <property type="entry name" value="Bacterial exopeptidase dimerisation domain"/>
    <property type="match status" value="1"/>
</dbReference>
<dbReference type="RefSeq" id="XP_039121322.1">
    <property type="nucleotide sequence ID" value="XM_039265388.1"/>
</dbReference>
<dbReference type="InterPro" id="IPR002933">
    <property type="entry name" value="Peptidase_M20"/>
</dbReference>
<organism evidence="4 5">
    <name type="scientific">Dioscorea cayennensis subsp. rotundata</name>
    <name type="common">White Guinea yam</name>
    <name type="synonym">Dioscorea rotundata</name>
    <dbReference type="NCBI Taxonomy" id="55577"/>
    <lineage>
        <taxon>Eukaryota</taxon>
        <taxon>Viridiplantae</taxon>
        <taxon>Streptophyta</taxon>
        <taxon>Embryophyta</taxon>
        <taxon>Tracheophyta</taxon>
        <taxon>Spermatophyta</taxon>
        <taxon>Magnoliopsida</taxon>
        <taxon>Liliopsida</taxon>
        <taxon>Dioscoreales</taxon>
        <taxon>Dioscoreaceae</taxon>
        <taxon>Dioscorea</taxon>
    </lineage>
</organism>
<dbReference type="Gene3D" id="3.40.630.10">
    <property type="entry name" value="Zn peptidases"/>
    <property type="match status" value="1"/>
</dbReference>
<evidence type="ECO:0000256" key="2">
    <source>
        <dbReference type="ARBA" id="ARBA00006153"/>
    </source>
</evidence>
<dbReference type="AlphaFoldDB" id="A0AB40B1Z9"/>
<dbReference type="InterPro" id="IPR036264">
    <property type="entry name" value="Bact_exopeptidase_dim_dom"/>
</dbReference>
<keyword evidence="3" id="KW-0378">Hydrolase</keyword>
<dbReference type="SUPFAM" id="SSF53187">
    <property type="entry name" value="Zn-dependent exopeptidases"/>
    <property type="match status" value="1"/>
</dbReference>
<keyword evidence="4" id="KW-1185">Reference proteome</keyword>
<dbReference type="GO" id="GO:0010179">
    <property type="term" value="F:IAA-Ala conjugate hydrolase activity"/>
    <property type="evidence" value="ECO:0007669"/>
    <property type="project" value="TreeGrafter"/>
</dbReference>
<name>A0AB40B1Z9_DIOCR</name>
<dbReference type="PANTHER" id="PTHR11014">
    <property type="entry name" value="PEPTIDASE M20 FAMILY MEMBER"/>
    <property type="match status" value="1"/>
</dbReference>
<dbReference type="PANTHER" id="PTHR11014:SF63">
    <property type="entry name" value="METALLOPEPTIDASE, PUTATIVE (AFU_ORTHOLOGUE AFUA_6G09600)-RELATED"/>
    <property type="match status" value="1"/>
</dbReference>
<proteinExistence type="inferred from homology"/>
<gene>
    <name evidence="5" type="primary">LOC120258048</name>
</gene>
<evidence type="ECO:0000256" key="3">
    <source>
        <dbReference type="ARBA" id="ARBA00022801"/>
    </source>
</evidence>
<evidence type="ECO:0000313" key="4">
    <source>
        <dbReference type="Proteomes" id="UP001515500"/>
    </source>
</evidence>